<evidence type="ECO:0000256" key="7">
    <source>
        <dbReference type="ARBA" id="ARBA00022771"/>
    </source>
</evidence>
<dbReference type="RefSeq" id="YP_009022078.1">
    <property type="nucleotide sequence ID" value="NC_023895.1"/>
</dbReference>
<evidence type="ECO:0000256" key="13">
    <source>
        <dbReference type="ARBA" id="ARBA00023200"/>
    </source>
</evidence>
<dbReference type="GO" id="GO:0052150">
    <property type="term" value="P:symbiont-mediated perturbation of host apoptosis"/>
    <property type="evidence" value="ECO:0007669"/>
    <property type="project" value="UniProtKB-KW"/>
</dbReference>
<keyword evidence="5 16" id="KW-1090">Inhibition of host innate immune response by virus</keyword>
<gene>
    <name evidence="16" type="primary">E6</name>
</gene>
<keyword evidence="6 16" id="KW-0479">Metal-binding</keyword>
<evidence type="ECO:0000256" key="10">
    <source>
        <dbReference type="ARBA" id="ARBA00023125"/>
    </source>
</evidence>
<keyword evidence="8 16" id="KW-0862">Zinc</keyword>
<evidence type="ECO:0000256" key="11">
    <source>
        <dbReference type="ARBA" id="ARBA00023159"/>
    </source>
</evidence>
<keyword evidence="12 16" id="KW-0804">Transcription</keyword>
<dbReference type="HAMAP" id="MF_04006">
    <property type="entry name" value="HPV_E6"/>
    <property type="match status" value="1"/>
</dbReference>
<keyword evidence="2 16" id="KW-0244">Early protein</keyword>
<dbReference type="GO" id="GO:0039502">
    <property type="term" value="P:symbiont-mediated suppression of host type I interferon-mediated signaling pathway"/>
    <property type="evidence" value="ECO:0007669"/>
    <property type="project" value="UniProtKB-UniRule"/>
</dbReference>
<keyword evidence="7 16" id="KW-0863">Zinc-finger</keyword>
<accession>X2DH07</accession>
<keyword evidence="4 16" id="KW-0945">Host-virus interaction</keyword>
<dbReference type="GO" id="GO:0008270">
    <property type="term" value="F:zinc ion binding"/>
    <property type="evidence" value="ECO:0007669"/>
    <property type="project" value="UniProtKB-KW"/>
</dbReference>
<dbReference type="SUPFAM" id="SSF161229">
    <property type="entry name" value="E6 C-terminal domain-like"/>
    <property type="match status" value="2"/>
</dbReference>
<proteinExistence type="inferred from homology"/>
<comment type="caution">
    <text evidence="16">Lacks conserved residue(s) required for the propagation of feature annotation.</text>
</comment>
<evidence type="ECO:0000256" key="4">
    <source>
        <dbReference type="ARBA" id="ARBA00022581"/>
    </source>
</evidence>
<evidence type="ECO:0000256" key="14">
    <source>
        <dbReference type="ARBA" id="ARBA00023280"/>
    </source>
</evidence>
<keyword evidence="9 16" id="KW-0805">Transcription regulation</keyword>
<evidence type="ECO:0000256" key="16">
    <source>
        <dbReference type="HAMAP-Rule" id="MF_04006"/>
    </source>
</evidence>
<dbReference type="GO" id="GO:0030430">
    <property type="term" value="C:host cell cytoplasm"/>
    <property type="evidence" value="ECO:0007669"/>
    <property type="project" value="UniProtKB-SubCell"/>
</dbReference>
<dbReference type="KEGG" id="vg:18983207"/>
<evidence type="ECO:0000256" key="9">
    <source>
        <dbReference type="ARBA" id="ARBA00023015"/>
    </source>
</evidence>
<keyword evidence="10 16" id="KW-0238">DNA-binding</keyword>
<dbReference type="GO" id="GO:0052170">
    <property type="term" value="P:symbiont-mediated suppression of host innate immune response"/>
    <property type="evidence" value="ECO:0007669"/>
    <property type="project" value="UniProtKB-KW"/>
</dbReference>
<dbReference type="Pfam" id="PF00518">
    <property type="entry name" value="E6"/>
    <property type="match status" value="1"/>
</dbReference>
<evidence type="ECO:0000256" key="17">
    <source>
        <dbReference type="RuleBase" id="RU363123"/>
    </source>
</evidence>
<keyword evidence="15 16" id="KW-1119">Modulation of host cell apoptosis by virus</keyword>
<comment type="subcellular location">
    <subcellularLocation>
        <location evidence="16 17">Host cytoplasm</location>
    </subcellularLocation>
    <subcellularLocation>
        <location evidence="16 17">Host nucleus</location>
    </subcellularLocation>
</comment>
<evidence type="ECO:0000313" key="19">
    <source>
        <dbReference type="Proteomes" id="UP000136617"/>
    </source>
</evidence>
<dbReference type="OrthoDB" id="27353at10239"/>
<evidence type="ECO:0000256" key="8">
    <source>
        <dbReference type="ARBA" id="ARBA00022833"/>
    </source>
</evidence>
<dbReference type="GO" id="GO:0006351">
    <property type="term" value="P:DNA-templated transcription"/>
    <property type="evidence" value="ECO:0007669"/>
    <property type="project" value="UniProtKB-UniRule"/>
</dbReference>
<organism evidence="18 19">
    <name type="scientific">Rupicapra rupicapra papillomavirus 1</name>
    <dbReference type="NCBI Taxonomy" id="1163708"/>
    <lineage>
        <taxon>Viruses</taxon>
        <taxon>Monodnaviria</taxon>
        <taxon>Shotokuvirae</taxon>
        <taxon>Cossaviricota</taxon>
        <taxon>Papovaviricetes</taxon>
        <taxon>Zurhausenvirales</taxon>
        <taxon>Papillomaviridae</taxon>
        <taxon>Firstpapillomavirinae</taxon>
        <taxon>Dyokappapapillomavirus</taxon>
        <taxon>Dyokappapapillomavirus 2</taxon>
    </lineage>
</organism>
<feature type="zinc finger region" evidence="16">
    <location>
        <begin position="26"/>
        <end position="62"/>
    </location>
</feature>
<evidence type="ECO:0000256" key="3">
    <source>
        <dbReference type="ARBA" id="ARBA00022562"/>
    </source>
</evidence>
<evidence type="ECO:0000256" key="15">
    <source>
        <dbReference type="ARBA" id="ARBA00023323"/>
    </source>
</evidence>
<evidence type="ECO:0000256" key="2">
    <source>
        <dbReference type="ARBA" id="ARBA00022518"/>
    </source>
</evidence>
<dbReference type="Proteomes" id="UP000136617">
    <property type="component" value="Segment"/>
</dbReference>
<keyword evidence="13 16" id="KW-1035">Host cytoplasm</keyword>
<dbReference type="GO" id="GO:0039648">
    <property type="term" value="P:symbiont-mediated perturbation of host ubiquitin-like protein modification"/>
    <property type="evidence" value="ECO:0007669"/>
    <property type="project" value="UniProtKB-UniRule"/>
</dbReference>
<dbReference type="GO" id="GO:0003677">
    <property type="term" value="F:DNA binding"/>
    <property type="evidence" value="ECO:0007669"/>
    <property type="project" value="UniProtKB-UniRule"/>
</dbReference>
<dbReference type="GO" id="GO:0006355">
    <property type="term" value="P:regulation of DNA-templated transcription"/>
    <property type="evidence" value="ECO:0007669"/>
    <property type="project" value="UniProtKB-UniRule"/>
</dbReference>
<evidence type="ECO:0000256" key="1">
    <source>
        <dbReference type="ARBA" id="ARBA00006346"/>
    </source>
</evidence>
<keyword evidence="3 16" id="KW-1048">Host nucleus</keyword>
<dbReference type="GO" id="GO:0042025">
    <property type="term" value="C:host cell nucleus"/>
    <property type="evidence" value="ECO:0007669"/>
    <property type="project" value="UniProtKB-SubCell"/>
</dbReference>
<dbReference type="Gene3D" id="3.30.240.40">
    <property type="entry name" value="E6 early regulatory protein"/>
    <property type="match status" value="2"/>
</dbReference>
<feature type="zinc finger region" evidence="16">
    <location>
        <begin position="99"/>
        <end position="135"/>
    </location>
</feature>
<name>X2DH07_9PAPI</name>
<evidence type="ECO:0000256" key="12">
    <source>
        <dbReference type="ARBA" id="ARBA00023163"/>
    </source>
</evidence>
<comment type="function">
    <text evidence="16">Plays a major role in the induction and maintenance of cellular transformation. E6 associates with host UBE3A/E6-AP ubiquitin-protein ligase and modulates its activity. Protects host keratinocytes from apoptosis by mediating the degradation of host BAK1. May also inhibit host immune response.</text>
</comment>
<evidence type="ECO:0000313" key="18">
    <source>
        <dbReference type="EMBL" id="AHL46424.1"/>
    </source>
</evidence>
<evidence type="ECO:0000256" key="5">
    <source>
        <dbReference type="ARBA" id="ARBA00022632"/>
    </source>
</evidence>
<dbReference type="InterPro" id="IPR038575">
    <property type="entry name" value="E6_sf"/>
</dbReference>
<keyword evidence="19" id="KW-1185">Reference proteome</keyword>
<comment type="subunit">
    <text evidence="16">Forms homodimers. Interacts with ubiquitin-protein ligase UBE3A/E6-AP; this interaction stimulates UBE3A ubiquitin activity. Interacts with host BAK1.</text>
</comment>
<keyword evidence="11 16" id="KW-0010">Activator</keyword>
<reference evidence="18 19" key="1">
    <citation type="journal article" date="2014" name="Vet. Microbiol.">
        <title>A novel papillomavirus isolated from a nasal neoplasia in an Italian free-ranging chamois (Rupicapra r. rupicapra).</title>
        <authorList>
            <person name="Mengual-Chulia B."/>
            <person name="Domenis L."/>
            <person name="Robetto S."/>
            <person name="Bravo I.G."/>
        </authorList>
    </citation>
    <scope>NUCLEOTIDE SEQUENCE [LARGE SCALE GENOMIC DNA]</scope>
</reference>
<protein>
    <recommendedName>
        <fullName evidence="16 17">Protein E6</fullName>
    </recommendedName>
</protein>
<evidence type="ECO:0000256" key="6">
    <source>
        <dbReference type="ARBA" id="ARBA00022723"/>
    </source>
</evidence>
<sequence length="145" mass="16252">MEGYPKTIAQLAAHSNFADSHLLLPCIFCGDFLTAADVIHFDTAPLTLLWRFGFPYACCIRCCNYAGMLEAYRYFQGLIPAAWVEQITGLSLLQLDVRCVTCLRRCSLGDKLSVLWRSSDFFVVRNRLKTVCQICGDAWSAAHSS</sequence>
<keyword evidence="14 16" id="KW-0899">Viral immunoevasion</keyword>
<dbReference type="EMBL" id="KC876045">
    <property type="protein sequence ID" value="AHL46424.1"/>
    <property type="molecule type" value="Genomic_DNA"/>
</dbReference>
<comment type="similarity">
    <text evidence="1 16 17">Belongs to the papillomaviridae E6 protein family.</text>
</comment>
<dbReference type="InterPro" id="IPR001334">
    <property type="entry name" value="E6"/>
</dbReference>